<dbReference type="EMBL" id="CP007501">
    <property type="protein sequence ID" value="AKD25847.1"/>
    <property type="molecule type" value="Genomic_DNA"/>
</dbReference>
<dbReference type="SUPFAM" id="SSF50249">
    <property type="entry name" value="Nucleic acid-binding proteins"/>
    <property type="match status" value="1"/>
</dbReference>
<evidence type="ECO:0000259" key="8">
    <source>
        <dbReference type="Pfam" id="PF11967"/>
    </source>
</evidence>
<dbReference type="Gene3D" id="2.40.50.140">
    <property type="entry name" value="Nucleic acid-binding proteins"/>
    <property type="match status" value="1"/>
</dbReference>
<dbReference type="PANTHER" id="PTHR33991">
    <property type="entry name" value="DNA REPAIR PROTEIN RECO"/>
    <property type="match status" value="1"/>
</dbReference>
<dbReference type="Pfam" id="PF11967">
    <property type="entry name" value="RecO_N"/>
    <property type="match status" value="1"/>
</dbReference>
<dbReference type="GO" id="GO:0006302">
    <property type="term" value="P:double-strand break repair"/>
    <property type="evidence" value="ECO:0007669"/>
    <property type="project" value="TreeGrafter"/>
</dbReference>
<dbReference type="NCBIfam" id="TIGR00613">
    <property type="entry name" value="reco"/>
    <property type="match status" value="1"/>
</dbReference>
<name>A0A0E3ZMV8_9BURK</name>
<dbReference type="AlphaFoldDB" id="A0A0E3ZMV8"/>
<keyword evidence="3 7" id="KW-0227">DNA damage</keyword>
<keyword evidence="4 7" id="KW-0233">DNA recombination</keyword>
<evidence type="ECO:0000256" key="6">
    <source>
        <dbReference type="ARBA" id="ARBA00033409"/>
    </source>
</evidence>
<dbReference type="Pfam" id="PF02565">
    <property type="entry name" value="RecO_C"/>
    <property type="match status" value="1"/>
</dbReference>
<dbReference type="InterPro" id="IPR022572">
    <property type="entry name" value="DNA_rep/recomb_RecO_N"/>
</dbReference>
<dbReference type="STRING" id="1835254.CL55_00015140"/>
<evidence type="ECO:0000256" key="4">
    <source>
        <dbReference type="ARBA" id="ARBA00023172"/>
    </source>
</evidence>
<reference evidence="9 10" key="1">
    <citation type="submission" date="2014-03" db="EMBL/GenBank/DDBJ databases">
        <title>Genome of Polynucleobacter strain MWH-MoK4.</title>
        <authorList>
            <person name="Hahn M.W."/>
        </authorList>
    </citation>
    <scope>NUCLEOTIDE SEQUENCE [LARGE SCALE GENOMIC DNA]</scope>
    <source>
        <strain evidence="9 10">MWH-MoK4</strain>
    </source>
</reference>
<dbReference type="RefSeq" id="WP_046330554.1">
    <property type="nucleotide sequence ID" value="NZ_CP007501.1"/>
</dbReference>
<proteinExistence type="inferred from homology"/>
<feature type="domain" description="DNA replication/recombination mediator RecO N-terminal" evidence="8">
    <location>
        <begin position="9"/>
        <end position="80"/>
    </location>
</feature>
<dbReference type="PATRIC" id="fig|576611.7.peg.1540"/>
<gene>
    <name evidence="7" type="primary">recO</name>
    <name evidence="9" type="ORF">CL55_00015140</name>
</gene>
<evidence type="ECO:0000313" key="9">
    <source>
        <dbReference type="EMBL" id="AKD25847.1"/>
    </source>
</evidence>
<evidence type="ECO:0000313" key="10">
    <source>
        <dbReference type="Proteomes" id="UP000061135"/>
    </source>
</evidence>
<dbReference type="GO" id="GO:0006310">
    <property type="term" value="P:DNA recombination"/>
    <property type="evidence" value="ECO:0007669"/>
    <property type="project" value="UniProtKB-UniRule"/>
</dbReference>
<comment type="similarity">
    <text evidence="1 7">Belongs to the RecO family.</text>
</comment>
<dbReference type="HAMAP" id="MF_00201">
    <property type="entry name" value="RecO"/>
    <property type="match status" value="1"/>
</dbReference>
<dbReference type="GO" id="GO:0043590">
    <property type="term" value="C:bacterial nucleoid"/>
    <property type="evidence" value="ECO:0007669"/>
    <property type="project" value="TreeGrafter"/>
</dbReference>
<dbReference type="InterPro" id="IPR012340">
    <property type="entry name" value="NA-bd_OB-fold"/>
</dbReference>
<dbReference type="InterPro" id="IPR042242">
    <property type="entry name" value="RecO_C"/>
</dbReference>
<evidence type="ECO:0000256" key="2">
    <source>
        <dbReference type="ARBA" id="ARBA00021310"/>
    </source>
</evidence>
<keyword evidence="10" id="KW-1185">Reference proteome</keyword>
<dbReference type="Proteomes" id="UP000061135">
    <property type="component" value="Chromosome"/>
</dbReference>
<protein>
    <recommendedName>
        <fullName evidence="2 7">DNA repair protein RecO</fullName>
    </recommendedName>
    <alternativeName>
        <fullName evidence="6 7">Recombination protein O</fullName>
    </alternativeName>
</protein>
<evidence type="ECO:0000256" key="1">
    <source>
        <dbReference type="ARBA" id="ARBA00007452"/>
    </source>
</evidence>
<dbReference type="KEGG" id="pdq:CL55_00015140"/>
<dbReference type="Gene3D" id="1.20.1440.120">
    <property type="entry name" value="Recombination protein O, C-terminal domain"/>
    <property type="match status" value="1"/>
</dbReference>
<dbReference type="PANTHER" id="PTHR33991:SF1">
    <property type="entry name" value="DNA REPAIR PROTEIN RECO"/>
    <property type="match status" value="1"/>
</dbReference>
<dbReference type="SUPFAM" id="SSF57863">
    <property type="entry name" value="ArfGap/RecO-like zinc finger"/>
    <property type="match status" value="1"/>
</dbReference>
<evidence type="ECO:0000256" key="3">
    <source>
        <dbReference type="ARBA" id="ARBA00022763"/>
    </source>
</evidence>
<sequence length="244" mass="27554">MASIRVADEPAFVLHSIPYKETSLILDVFTRQYGRMALIAKGAKRPHSVLRPVLQRFQPLLVSWSGKSELRTLTKSEWVGGTPSLVGDALLCGFYLNELLVKFLAREDDYEKLYDHYTDTISALSNLEFQSKGLEEILRPFELTLLQETGYAAALDYCVETHSAPVSQEQYVYQPERGVRPLQVDDPGHWPVLSGKSLLAIAAGDFSDQETLSESKQLMRFLLGLHLQDQVLTTRQILIDLKKI</sequence>
<dbReference type="HOGENOM" id="CLU_066645_1_0_4"/>
<comment type="function">
    <text evidence="7">Involved in DNA repair and RecF pathway recombination.</text>
</comment>
<dbReference type="InterPro" id="IPR003717">
    <property type="entry name" value="RecO"/>
</dbReference>
<accession>A0A0E3ZMV8</accession>
<organism evidence="9 10">
    <name type="scientific">Polynucleobacter duraquae</name>
    <dbReference type="NCBI Taxonomy" id="1835254"/>
    <lineage>
        <taxon>Bacteria</taxon>
        <taxon>Pseudomonadati</taxon>
        <taxon>Pseudomonadota</taxon>
        <taxon>Betaproteobacteria</taxon>
        <taxon>Burkholderiales</taxon>
        <taxon>Burkholderiaceae</taxon>
        <taxon>Polynucleobacter</taxon>
    </lineage>
</organism>
<keyword evidence="5 7" id="KW-0234">DNA repair</keyword>
<evidence type="ECO:0000256" key="5">
    <source>
        <dbReference type="ARBA" id="ARBA00023204"/>
    </source>
</evidence>
<dbReference type="OrthoDB" id="9804792at2"/>
<evidence type="ECO:0000256" key="7">
    <source>
        <dbReference type="HAMAP-Rule" id="MF_00201"/>
    </source>
</evidence>
<dbReference type="InterPro" id="IPR037278">
    <property type="entry name" value="ARFGAP/RecO"/>
</dbReference>